<keyword evidence="3" id="KW-1185">Reference proteome</keyword>
<reference evidence="2 3" key="1">
    <citation type="submission" date="2016-05" db="EMBL/GenBank/DDBJ databases">
        <title>Comparative analysis of secretome profiles of manganese(II)-oxidizing ascomycete fungi.</title>
        <authorList>
            <consortium name="DOE Joint Genome Institute"/>
            <person name="Zeiner C.A."/>
            <person name="Purvine S.O."/>
            <person name="Zink E.M."/>
            <person name="Wu S."/>
            <person name="Pasa-Tolic L."/>
            <person name="Chaput D.L."/>
            <person name="Haridas S."/>
            <person name="Grigoriev I.V."/>
            <person name="Santelli C.M."/>
            <person name="Hansel C.M."/>
        </authorList>
    </citation>
    <scope>NUCLEOTIDE SEQUENCE [LARGE SCALE GENOMIC DNA]</scope>
    <source>
        <strain evidence="2 3">AP3s5-JAC2a</strain>
    </source>
</reference>
<sequence length="362" mass="40981">MKDVLEDWGVGGDAPSFRKFMDTYNDFHLVRVNSNDWLHKLGFVLPREYSSPNDLTIPIDKHANLETLMRDTSCRTHAGKPREQWLYLSNLAFPGFNTWDTAFNGVLEYVHAHPTLNESGFHFAMCGDTASFLCGVWSTQSPALLHFQVEDGPPNPEDLEEGLTYSAQWRHLRPVTVRLIEFPLKDEFTGLPISTFPSPKQQMLSMVAGDRLYEQIEPYDSWVQTGKRFSEYVEKSYKTPGTVLHYVDNVDEWMIEHVTKPLGVETGLVVISQFVFQVSILGSSLVCSTIRSISYLIDSFLGRPGLGDQALAELNVDQDPEEDFWANLKKDLNEVIAESKRRKAEEQSSSGNPDTSMTITTT</sequence>
<proteinExistence type="predicted"/>
<feature type="compositionally biased region" description="Polar residues" evidence="1">
    <location>
        <begin position="347"/>
        <end position="362"/>
    </location>
</feature>
<dbReference type="Proteomes" id="UP000077069">
    <property type="component" value="Unassembled WGS sequence"/>
</dbReference>
<protein>
    <submittedName>
        <fullName evidence="2">Uncharacterized protein</fullName>
    </submittedName>
</protein>
<evidence type="ECO:0000256" key="1">
    <source>
        <dbReference type="SAM" id="MobiDB-lite"/>
    </source>
</evidence>
<evidence type="ECO:0000313" key="3">
    <source>
        <dbReference type="Proteomes" id="UP000077069"/>
    </source>
</evidence>
<dbReference type="EMBL" id="KV441553">
    <property type="protein sequence ID" value="OAG04989.1"/>
    <property type="molecule type" value="Genomic_DNA"/>
</dbReference>
<evidence type="ECO:0000313" key="2">
    <source>
        <dbReference type="EMBL" id="OAG04989.1"/>
    </source>
</evidence>
<gene>
    <name evidence="2" type="ORF">CC84DRAFT_1165337</name>
</gene>
<dbReference type="OrthoDB" id="5015154at2759"/>
<accession>A0A177CDW5</accession>
<dbReference type="AlphaFoldDB" id="A0A177CDW5"/>
<dbReference type="InParanoid" id="A0A177CDW5"/>
<dbReference type="RefSeq" id="XP_018035354.1">
    <property type="nucleotide sequence ID" value="XM_018178692.1"/>
</dbReference>
<name>A0A177CDW5_9PLEO</name>
<organism evidence="2 3">
    <name type="scientific">Paraphaeosphaeria sporulosa</name>
    <dbReference type="NCBI Taxonomy" id="1460663"/>
    <lineage>
        <taxon>Eukaryota</taxon>
        <taxon>Fungi</taxon>
        <taxon>Dikarya</taxon>
        <taxon>Ascomycota</taxon>
        <taxon>Pezizomycotina</taxon>
        <taxon>Dothideomycetes</taxon>
        <taxon>Pleosporomycetidae</taxon>
        <taxon>Pleosporales</taxon>
        <taxon>Massarineae</taxon>
        <taxon>Didymosphaeriaceae</taxon>
        <taxon>Paraphaeosphaeria</taxon>
    </lineage>
</organism>
<feature type="region of interest" description="Disordered" evidence="1">
    <location>
        <begin position="339"/>
        <end position="362"/>
    </location>
</feature>
<dbReference type="GeneID" id="28762178"/>